<feature type="compositionally biased region" description="Polar residues" evidence="1">
    <location>
        <begin position="1"/>
        <end position="15"/>
    </location>
</feature>
<feature type="region of interest" description="Disordered" evidence="1">
    <location>
        <begin position="1"/>
        <end position="33"/>
    </location>
</feature>
<dbReference type="Proteomes" id="UP000799757">
    <property type="component" value="Unassembled WGS sequence"/>
</dbReference>
<sequence>MATKVTSLASSSSGAPTPPNPTPCTSATDDVDSLPTMDLAAVGHILEPIQEVLNEAAEESKYPSPPTNTPEIFTPAHSVRSFNYGRGRGLSLIGDRLSQLKIEARSASSKDKSVSERDDDDNISNGKDKFDVTDSQRDETLMISIDSGEILIGLGSPKLNPLIQEYHGFQSGDSPATSTAAAASEVTAADRPSSAGASTESEVVSSKSAKTARFSMQSEGGVTEKTNWAEEVVDDLERALSRLEQLAQDEHFDDPSKEAEEYYEARLKELLASDNRKYPVKVNKKDVKVEANQDASEEETGKKD</sequence>
<gene>
    <name evidence="2" type="ORF">K505DRAFT_228445</name>
</gene>
<feature type="compositionally biased region" description="Basic and acidic residues" evidence="1">
    <location>
        <begin position="126"/>
        <end position="137"/>
    </location>
</feature>
<protein>
    <submittedName>
        <fullName evidence="2">Uncharacterized protein</fullName>
    </submittedName>
</protein>
<dbReference type="AlphaFoldDB" id="A0A6A6XVQ6"/>
<feature type="region of interest" description="Disordered" evidence="1">
    <location>
        <begin position="166"/>
        <end position="228"/>
    </location>
</feature>
<dbReference type="OrthoDB" id="407617at2759"/>
<dbReference type="EMBL" id="MU001745">
    <property type="protein sequence ID" value="KAF2800582.1"/>
    <property type="molecule type" value="Genomic_DNA"/>
</dbReference>
<feature type="region of interest" description="Disordered" evidence="1">
    <location>
        <begin position="51"/>
        <end position="75"/>
    </location>
</feature>
<evidence type="ECO:0000313" key="3">
    <source>
        <dbReference type="Proteomes" id="UP000799757"/>
    </source>
</evidence>
<organism evidence="2 3">
    <name type="scientific">Melanomma pulvis-pyrius CBS 109.77</name>
    <dbReference type="NCBI Taxonomy" id="1314802"/>
    <lineage>
        <taxon>Eukaryota</taxon>
        <taxon>Fungi</taxon>
        <taxon>Dikarya</taxon>
        <taxon>Ascomycota</taxon>
        <taxon>Pezizomycotina</taxon>
        <taxon>Dothideomycetes</taxon>
        <taxon>Pleosporomycetidae</taxon>
        <taxon>Pleosporales</taxon>
        <taxon>Melanommataceae</taxon>
        <taxon>Melanomma</taxon>
    </lineage>
</organism>
<feature type="region of interest" description="Disordered" evidence="1">
    <location>
        <begin position="279"/>
        <end position="304"/>
    </location>
</feature>
<feature type="compositionally biased region" description="Low complexity" evidence="1">
    <location>
        <begin position="174"/>
        <end position="189"/>
    </location>
</feature>
<accession>A0A6A6XVQ6</accession>
<feature type="region of interest" description="Disordered" evidence="1">
    <location>
        <begin position="104"/>
        <end position="137"/>
    </location>
</feature>
<proteinExistence type="predicted"/>
<name>A0A6A6XVQ6_9PLEO</name>
<evidence type="ECO:0000256" key="1">
    <source>
        <dbReference type="SAM" id="MobiDB-lite"/>
    </source>
</evidence>
<feature type="compositionally biased region" description="Polar residues" evidence="1">
    <location>
        <begin position="195"/>
        <end position="226"/>
    </location>
</feature>
<feature type="compositionally biased region" description="Basic and acidic residues" evidence="1">
    <location>
        <begin position="279"/>
        <end position="291"/>
    </location>
</feature>
<keyword evidence="3" id="KW-1185">Reference proteome</keyword>
<evidence type="ECO:0000313" key="2">
    <source>
        <dbReference type="EMBL" id="KAF2800582.1"/>
    </source>
</evidence>
<reference evidence="2" key="1">
    <citation type="journal article" date="2020" name="Stud. Mycol.">
        <title>101 Dothideomycetes genomes: a test case for predicting lifestyles and emergence of pathogens.</title>
        <authorList>
            <person name="Haridas S."/>
            <person name="Albert R."/>
            <person name="Binder M."/>
            <person name="Bloem J."/>
            <person name="Labutti K."/>
            <person name="Salamov A."/>
            <person name="Andreopoulos B."/>
            <person name="Baker S."/>
            <person name="Barry K."/>
            <person name="Bills G."/>
            <person name="Bluhm B."/>
            <person name="Cannon C."/>
            <person name="Castanera R."/>
            <person name="Culley D."/>
            <person name="Daum C."/>
            <person name="Ezra D."/>
            <person name="Gonzalez J."/>
            <person name="Henrissat B."/>
            <person name="Kuo A."/>
            <person name="Liang C."/>
            <person name="Lipzen A."/>
            <person name="Lutzoni F."/>
            <person name="Magnuson J."/>
            <person name="Mondo S."/>
            <person name="Nolan M."/>
            <person name="Ohm R."/>
            <person name="Pangilinan J."/>
            <person name="Park H.-J."/>
            <person name="Ramirez L."/>
            <person name="Alfaro M."/>
            <person name="Sun H."/>
            <person name="Tritt A."/>
            <person name="Yoshinaga Y."/>
            <person name="Zwiers L.-H."/>
            <person name="Turgeon B."/>
            <person name="Goodwin S."/>
            <person name="Spatafora J."/>
            <person name="Crous P."/>
            <person name="Grigoriev I."/>
        </authorList>
    </citation>
    <scope>NUCLEOTIDE SEQUENCE</scope>
    <source>
        <strain evidence="2">CBS 109.77</strain>
    </source>
</reference>
<feature type="compositionally biased region" description="Basic and acidic residues" evidence="1">
    <location>
        <begin position="104"/>
        <end position="116"/>
    </location>
</feature>